<dbReference type="SMART" id="SM00388">
    <property type="entry name" value="HisKA"/>
    <property type="match status" value="1"/>
</dbReference>
<dbReference type="SUPFAM" id="SSF55785">
    <property type="entry name" value="PYP-like sensor domain (PAS domain)"/>
    <property type="match status" value="2"/>
</dbReference>
<dbReference type="PANTHER" id="PTHR43065">
    <property type="entry name" value="SENSOR HISTIDINE KINASE"/>
    <property type="match status" value="1"/>
</dbReference>
<evidence type="ECO:0000256" key="6">
    <source>
        <dbReference type="ARBA" id="ARBA00022777"/>
    </source>
</evidence>
<dbReference type="InterPro" id="IPR003661">
    <property type="entry name" value="HisK_dim/P_dom"/>
</dbReference>
<evidence type="ECO:0000256" key="3">
    <source>
        <dbReference type="ARBA" id="ARBA00022553"/>
    </source>
</evidence>
<dbReference type="Gene3D" id="3.30.450.20">
    <property type="entry name" value="PAS domain"/>
    <property type="match status" value="2"/>
</dbReference>
<gene>
    <name evidence="12" type="ORF">DESHY_90002</name>
</gene>
<evidence type="ECO:0000256" key="2">
    <source>
        <dbReference type="ARBA" id="ARBA00012438"/>
    </source>
</evidence>
<dbReference type="PROSITE" id="PS50112">
    <property type="entry name" value="PAS"/>
    <property type="match status" value="1"/>
</dbReference>
<dbReference type="Pfam" id="PF00512">
    <property type="entry name" value="HisKA"/>
    <property type="match status" value="1"/>
</dbReference>
<dbReference type="NCBIfam" id="TIGR00229">
    <property type="entry name" value="sensory_box"/>
    <property type="match status" value="1"/>
</dbReference>
<dbReference type="PROSITE" id="PS50113">
    <property type="entry name" value="PAC"/>
    <property type="match status" value="1"/>
</dbReference>
<dbReference type="InterPro" id="IPR005467">
    <property type="entry name" value="His_kinase_dom"/>
</dbReference>
<dbReference type="STRING" id="1121428.DESHY_90002"/>
<dbReference type="Pfam" id="PF13426">
    <property type="entry name" value="PAS_9"/>
    <property type="match status" value="2"/>
</dbReference>
<dbReference type="Gene3D" id="3.30.565.10">
    <property type="entry name" value="Histidine kinase-like ATPase, C-terminal domain"/>
    <property type="match status" value="1"/>
</dbReference>
<keyword evidence="8" id="KW-0902">Two-component regulatory system</keyword>
<name>K8E1C3_9FIRM</name>
<dbReference type="InterPro" id="IPR035965">
    <property type="entry name" value="PAS-like_dom_sf"/>
</dbReference>
<dbReference type="Pfam" id="PF02518">
    <property type="entry name" value="HATPase_c"/>
    <property type="match status" value="1"/>
</dbReference>
<dbReference type="RefSeq" id="WP_008413497.1">
    <property type="nucleotide sequence ID" value="NZ_CAOS01000016.1"/>
</dbReference>
<evidence type="ECO:0000256" key="8">
    <source>
        <dbReference type="ARBA" id="ARBA00023012"/>
    </source>
</evidence>
<evidence type="ECO:0000256" key="1">
    <source>
        <dbReference type="ARBA" id="ARBA00000085"/>
    </source>
</evidence>
<evidence type="ECO:0000313" key="12">
    <source>
        <dbReference type="EMBL" id="CCO09470.1"/>
    </source>
</evidence>
<evidence type="ECO:0000256" key="7">
    <source>
        <dbReference type="ARBA" id="ARBA00022840"/>
    </source>
</evidence>
<dbReference type="InterPro" id="IPR003594">
    <property type="entry name" value="HATPase_dom"/>
</dbReference>
<dbReference type="SUPFAM" id="SSF47384">
    <property type="entry name" value="Homodimeric domain of signal transducing histidine kinase"/>
    <property type="match status" value="1"/>
</dbReference>
<dbReference type="InterPro" id="IPR000700">
    <property type="entry name" value="PAS-assoc_C"/>
</dbReference>
<comment type="catalytic activity">
    <reaction evidence="1">
        <text>ATP + protein L-histidine = ADP + protein N-phospho-L-histidine.</text>
        <dbReference type="EC" id="2.7.13.3"/>
    </reaction>
</comment>
<feature type="domain" description="Histidine kinase" evidence="9">
    <location>
        <begin position="274"/>
        <end position="478"/>
    </location>
</feature>
<proteinExistence type="predicted"/>
<evidence type="ECO:0000259" key="9">
    <source>
        <dbReference type="PROSITE" id="PS50109"/>
    </source>
</evidence>
<keyword evidence="4 12" id="KW-0808">Transferase</keyword>
<keyword evidence="3" id="KW-0597">Phosphoprotein</keyword>
<dbReference type="GO" id="GO:0000155">
    <property type="term" value="F:phosphorelay sensor kinase activity"/>
    <property type="evidence" value="ECO:0007669"/>
    <property type="project" value="InterPro"/>
</dbReference>
<keyword evidence="13" id="KW-1185">Reference proteome</keyword>
<sequence length="488" mass="56037">MKEYAIRETVQANERAKEFVYHLANIIDYSNQPFAAGCADGTIVACNQAFCDLLGYTKEELLKLSWVDLTPDDWFQKNMEKLAQLTEAGFPLCYEKEYLHKNGTRVPVEIFVQRAREQEDCRFFYAFIKDISQHKQYQRALQGERRRIFSFFDSLPFVVHLMDKNYSIVYANDYVRHNFGDAGGQKCYQVFENRSEPCEFCVTYSVFTTRRPYRWEWYCQKNGRIYDLYAYPFTDYDGTPLVLELGFDITEKKRFEQEMARLDRLNLIGEMAATLGHEVRNPLTTVRGLLQLLQGKPETGSFKDYFNLMIDELDRANSIITEFFSLARNKVNRQSEKDLNEIILALLPLLQAEAVKDNKAIRLQLSELPNLLVDEKEIRQLILNLVKNGLEAMPPNSTLTISTFFKDAQVVMAVQDQGKGIAAGILEKLGTPFFTTKDNGTGLGLAICYSIAERHRAKITVETSDAGTTFFVAFKKSCPGHTTSKTLE</sequence>
<feature type="domain" description="PAC" evidence="11">
    <location>
        <begin position="92"/>
        <end position="143"/>
    </location>
</feature>
<dbReference type="CDD" id="cd00082">
    <property type="entry name" value="HisKA"/>
    <property type="match status" value="1"/>
</dbReference>
<dbReference type="PANTHER" id="PTHR43065:SF46">
    <property type="entry name" value="C4-DICARBOXYLATE TRANSPORT SENSOR PROTEIN DCTB"/>
    <property type="match status" value="1"/>
</dbReference>
<evidence type="ECO:0000259" key="10">
    <source>
        <dbReference type="PROSITE" id="PS50112"/>
    </source>
</evidence>
<dbReference type="GO" id="GO:0005524">
    <property type="term" value="F:ATP binding"/>
    <property type="evidence" value="ECO:0007669"/>
    <property type="project" value="UniProtKB-KW"/>
</dbReference>
<dbReference type="Proteomes" id="UP000009315">
    <property type="component" value="Unassembled WGS sequence"/>
</dbReference>
<reference evidence="12 13" key="1">
    <citation type="journal article" date="2013" name="Genome Announc.">
        <title>Genome Sequence of the Sulfate-Reducing Bacterium Desulfotomaculum hydrothermale Lam5(T).</title>
        <authorList>
            <person name="Amin O."/>
            <person name="Fardeau M.L."/>
            <person name="Valette O."/>
            <person name="Hirschler-Rea A."/>
            <person name="Barbe V."/>
            <person name="Medigue C."/>
            <person name="Vacherie B."/>
            <person name="Ollivier B."/>
            <person name="Bertin P.N."/>
            <person name="Dolla A."/>
        </authorList>
    </citation>
    <scope>NUCLEOTIDE SEQUENCE [LARGE SCALE GENOMIC DNA]</scope>
    <source>
        <strain evidence="13">Lam5 / DSM 18033</strain>
    </source>
</reference>
<dbReference type="SUPFAM" id="SSF55874">
    <property type="entry name" value="ATPase domain of HSP90 chaperone/DNA topoisomerase II/histidine kinase"/>
    <property type="match status" value="1"/>
</dbReference>
<dbReference type="EMBL" id="CAOS01000016">
    <property type="protein sequence ID" value="CCO09470.1"/>
    <property type="molecule type" value="Genomic_DNA"/>
</dbReference>
<dbReference type="eggNOG" id="COG2202">
    <property type="taxonomic scope" value="Bacteria"/>
</dbReference>
<dbReference type="InterPro" id="IPR004358">
    <property type="entry name" value="Sig_transdc_His_kin-like_C"/>
</dbReference>
<dbReference type="PRINTS" id="PR00344">
    <property type="entry name" value="BCTRLSENSOR"/>
</dbReference>
<comment type="caution">
    <text evidence="12">The sequence shown here is derived from an EMBL/GenBank/DDBJ whole genome shotgun (WGS) entry which is preliminary data.</text>
</comment>
<feature type="domain" description="PAS" evidence="10">
    <location>
        <begin position="39"/>
        <end position="62"/>
    </location>
</feature>
<dbReference type="Gene3D" id="1.10.287.130">
    <property type="match status" value="1"/>
</dbReference>
<keyword evidence="6 12" id="KW-0418">Kinase</keyword>
<evidence type="ECO:0000313" key="13">
    <source>
        <dbReference type="Proteomes" id="UP000009315"/>
    </source>
</evidence>
<evidence type="ECO:0000256" key="5">
    <source>
        <dbReference type="ARBA" id="ARBA00022741"/>
    </source>
</evidence>
<organism evidence="12 13">
    <name type="scientific">Desulforamulus hydrothermalis Lam5 = DSM 18033</name>
    <dbReference type="NCBI Taxonomy" id="1121428"/>
    <lineage>
        <taxon>Bacteria</taxon>
        <taxon>Bacillati</taxon>
        <taxon>Bacillota</taxon>
        <taxon>Clostridia</taxon>
        <taxon>Eubacteriales</taxon>
        <taxon>Peptococcaceae</taxon>
        <taxon>Desulforamulus</taxon>
    </lineage>
</organism>
<protein>
    <recommendedName>
        <fullName evidence="2">histidine kinase</fullName>
        <ecNumber evidence="2">2.7.13.3</ecNumber>
    </recommendedName>
</protein>
<dbReference type="InterPro" id="IPR036890">
    <property type="entry name" value="HATPase_C_sf"/>
</dbReference>
<keyword evidence="7" id="KW-0067">ATP-binding</keyword>
<dbReference type="AlphaFoldDB" id="K8E1C3"/>
<evidence type="ECO:0000259" key="11">
    <source>
        <dbReference type="PROSITE" id="PS50113"/>
    </source>
</evidence>
<dbReference type="SMART" id="SM00387">
    <property type="entry name" value="HATPase_c"/>
    <property type="match status" value="1"/>
</dbReference>
<dbReference type="CDD" id="cd00130">
    <property type="entry name" value="PAS"/>
    <property type="match status" value="1"/>
</dbReference>
<dbReference type="InterPro" id="IPR036097">
    <property type="entry name" value="HisK_dim/P_sf"/>
</dbReference>
<dbReference type="EC" id="2.7.13.3" evidence="2"/>
<dbReference type="InterPro" id="IPR000014">
    <property type="entry name" value="PAS"/>
</dbReference>
<keyword evidence="5" id="KW-0547">Nucleotide-binding</keyword>
<evidence type="ECO:0000256" key="4">
    <source>
        <dbReference type="ARBA" id="ARBA00022679"/>
    </source>
</evidence>
<accession>K8E1C3</accession>
<dbReference type="SMART" id="SM00091">
    <property type="entry name" value="PAS"/>
    <property type="match status" value="1"/>
</dbReference>
<dbReference type="eggNOG" id="COG3852">
    <property type="taxonomic scope" value="Bacteria"/>
</dbReference>
<dbReference type="PROSITE" id="PS50109">
    <property type="entry name" value="HIS_KIN"/>
    <property type="match status" value="1"/>
</dbReference>